<organism evidence="1">
    <name type="scientific">bioreactor metagenome</name>
    <dbReference type="NCBI Taxonomy" id="1076179"/>
    <lineage>
        <taxon>unclassified sequences</taxon>
        <taxon>metagenomes</taxon>
        <taxon>ecological metagenomes</taxon>
    </lineage>
</organism>
<gene>
    <name evidence="1" type="ORF">SDC9_199111</name>
</gene>
<dbReference type="AlphaFoldDB" id="A0A645IJJ9"/>
<name>A0A645IJJ9_9ZZZZ</name>
<proteinExistence type="predicted"/>
<dbReference type="EMBL" id="VSSQ01116610">
    <property type="protein sequence ID" value="MPN51465.1"/>
    <property type="molecule type" value="Genomic_DNA"/>
</dbReference>
<comment type="caution">
    <text evidence="1">The sequence shown here is derived from an EMBL/GenBank/DDBJ whole genome shotgun (WGS) entry which is preliminary data.</text>
</comment>
<protein>
    <submittedName>
        <fullName evidence="1">Uncharacterized protein</fullName>
    </submittedName>
</protein>
<reference evidence="1" key="1">
    <citation type="submission" date="2019-08" db="EMBL/GenBank/DDBJ databases">
        <authorList>
            <person name="Kucharzyk K."/>
            <person name="Murdoch R.W."/>
            <person name="Higgins S."/>
            <person name="Loffler F."/>
        </authorList>
    </citation>
    <scope>NUCLEOTIDE SEQUENCE</scope>
</reference>
<accession>A0A645IJJ9</accession>
<sequence length="101" mass="11055">MVAQHLSDDITHIIGVTIFCRFLRVEQGFGGFEQVFVVVPQFQSVPNGSVLKFRSRACANNRTRFPPGAVVSVTGGFQLHQCFGEAGLVAPVTPQRVRVQP</sequence>
<evidence type="ECO:0000313" key="1">
    <source>
        <dbReference type="EMBL" id="MPN51465.1"/>
    </source>
</evidence>